<evidence type="ECO:0000259" key="2">
    <source>
        <dbReference type="PROSITE" id="PS50975"/>
    </source>
</evidence>
<gene>
    <name evidence="3" type="ordered locus">Nwi_0897</name>
</gene>
<dbReference type="HOGENOM" id="CLU_040640_0_0_5"/>
<reference evidence="3 4" key="1">
    <citation type="journal article" date="2006" name="Appl. Environ. Microbiol.">
        <title>Genome sequence of the chemolithoautotrophic nitrite-oxidizing bacterium Nitrobacter winogradskyi Nb-255.</title>
        <authorList>
            <person name="Starkenburg S.R."/>
            <person name="Chain P.S."/>
            <person name="Sayavedra-Soto L.A."/>
            <person name="Hauser L."/>
            <person name="Land M.L."/>
            <person name="Larimer F.W."/>
            <person name="Malfatti S.A."/>
            <person name="Klotz M.G."/>
            <person name="Bottomley P.J."/>
            <person name="Arp D.J."/>
            <person name="Hickey W.J."/>
        </authorList>
    </citation>
    <scope>NUCLEOTIDE SEQUENCE [LARGE SCALE GENOMIC DNA]</scope>
    <source>
        <strain evidence="4">ATCC 25391 / DSM 10237 / CIP 104748 / NCIMB 11846 / Nb-255</strain>
    </source>
</reference>
<evidence type="ECO:0000313" key="3">
    <source>
        <dbReference type="EMBL" id="ABA04161.1"/>
    </source>
</evidence>
<dbReference type="GO" id="GO:0005524">
    <property type="term" value="F:ATP binding"/>
    <property type="evidence" value="ECO:0007669"/>
    <property type="project" value="UniProtKB-UniRule"/>
</dbReference>
<sequence length="513" mass="56627">MQGETAWGPVNGFVASRSATATKTDTPIIEVPQSISVVTRDQIETRRNQTLRRCNTRRAFWHAPRWLHHAVFWLRAFSSHQQDSTWPENALSPVMPTSEARTSPLRILLSEGSSTSAREAITILGMQGHHVEVCDPDPRCFGRFSRFVRRFHRCPGLGVDPAGYVTFVLALLARRPFDVLLPIHEQGYALSKIREAIEKHVAVALPAHAAYQQAHSKASFSRLLSGLDLPQPRTLLVSTSEDVLALDRFPLILKAATGTASRTVWPVRGAHELAAVVRELARCGAFADDIVAQEFIDAPVEHAQAVFDRGRLLGMHAYRQIARGAGGGDAVKESVDRPLVREHLTRIGKHLDWHGALSVDYLTPGANDVLYIDCNPRLVEPMNALLAGHDLLGLLLRVTRGVSPEALVPGRAGVRTHLALQALLGCAMRSRSRLELLRECRRLLMRTGVYRGSQEELTPLRIDWPSVIPTVFAAALLLIRPGAAEHLVSKGWGDHLLNPESIRVIEGWNGPPV</sequence>
<organism evidence="3 4">
    <name type="scientific">Nitrobacter winogradskyi (strain ATCC 25391 / DSM 10237 / CIP 104748 / NCIMB 11846 / Nb-255)</name>
    <dbReference type="NCBI Taxonomy" id="323098"/>
    <lineage>
        <taxon>Bacteria</taxon>
        <taxon>Pseudomonadati</taxon>
        <taxon>Pseudomonadota</taxon>
        <taxon>Alphaproteobacteria</taxon>
        <taxon>Hyphomicrobiales</taxon>
        <taxon>Nitrobacteraceae</taxon>
        <taxon>Nitrobacter</taxon>
    </lineage>
</organism>
<evidence type="ECO:0000313" key="4">
    <source>
        <dbReference type="Proteomes" id="UP000002531"/>
    </source>
</evidence>
<dbReference type="AlphaFoldDB" id="Q3SU80"/>
<dbReference type="EMBL" id="CP000115">
    <property type="protein sequence ID" value="ABA04161.1"/>
    <property type="molecule type" value="Genomic_DNA"/>
</dbReference>
<dbReference type="Gene3D" id="3.30.470.20">
    <property type="entry name" value="ATP-grasp fold, B domain"/>
    <property type="match status" value="1"/>
</dbReference>
<dbReference type="eggNOG" id="COG0189">
    <property type="taxonomic scope" value="Bacteria"/>
</dbReference>
<keyword evidence="1" id="KW-0547">Nucleotide-binding</keyword>
<name>Q3SU80_NITWN</name>
<dbReference type="Proteomes" id="UP000002531">
    <property type="component" value="Chromosome"/>
</dbReference>
<dbReference type="Gene3D" id="3.30.1490.20">
    <property type="entry name" value="ATP-grasp fold, A domain"/>
    <property type="match status" value="1"/>
</dbReference>
<dbReference type="InterPro" id="IPR013815">
    <property type="entry name" value="ATP_grasp_subdomain_1"/>
</dbReference>
<dbReference type="KEGG" id="nwi:Nwi_0897"/>
<dbReference type="GO" id="GO:0046872">
    <property type="term" value="F:metal ion binding"/>
    <property type="evidence" value="ECO:0007669"/>
    <property type="project" value="InterPro"/>
</dbReference>
<dbReference type="eggNOG" id="COG4773">
    <property type="taxonomic scope" value="Bacteria"/>
</dbReference>
<dbReference type="STRING" id="323098.Nwi_0897"/>
<dbReference type="PROSITE" id="PS50975">
    <property type="entry name" value="ATP_GRASP"/>
    <property type="match status" value="1"/>
</dbReference>
<proteinExistence type="predicted"/>
<feature type="domain" description="ATP-grasp" evidence="2">
    <location>
        <begin position="221"/>
        <end position="400"/>
    </location>
</feature>
<accession>Q3SU80</accession>
<dbReference type="Gene3D" id="3.40.50.20">
    <property type="match status" value="1"/>
</dbReference>
<dbReference type="InterPro" id="IPR011761">
    <property type="entry name" value="ATP-grasp"/>
</dbReference>
<evidence type="ECO:0000256" key="1">
    <source>
        <dbReference type="PROSITE-ProRule" id="PRU00409"/>
    </source>
</evidence>
<keyword evidence="1" id="KW-0067">ATP-binding</keyword>
<keyword evidence="4" id="KW-1185">Reference proteome</keyword>
<protein>
    <recommendedName>
        <fullName evidence="2">ATP-grasp domain-containing protein</fullName>
    </recommendedName>
</protein>
<dbReference type="SUPFAM" id="SSF56059">
    <property type="entry name" value="Glutathione synthetase ATP-binding domain-like"/>
    <property type="match status" value="1"/>
</dbReference>